<reference evidence="1" key="1">
    <citation type="submission" date="2014-11" db="EMBL/GenBank/DDBJ databases">
        <authorList>
            <person name="Amaro Gonzalez C."/>
        </authorList>
    </citation>
    <scope>NUCLEOTIDE SEQUENCE</scope>
</reference>
<protein>
    <submittedName>
        <fullName evidence="1">Uncharacterized protein</fullName>
    </submittedName>
</protein>
<accession>A0A0E9U588</accession>
<proteinExistence type="predicted"/>
<organism evidence="1">
    <name type="scientific">Anguilla anguilla</name>
    <name type="common">European freshwater eel</name>
    <name type="synonym">Muraena anguilla</name>
    <dbReference type="NCBI Taxonomy" id="7936"/>
    <lineage>
        <taxon>Eukaryota</taxon>
        <taxon>Metazoa</taxon>
        <taxon>Chordata</taxon>
        <taxon>Craniata</taxon>
        <taxon>Vertebrata</taxon>
        <taxon>Euteleostomi</taxon>
        <taxon>Actinopterygii</taxon>
        <taxon>Neopterygii</taxon>
        <taxon>Teleostei</taxon>
        <taxon>Anguilliformes</taxon>
        <taxon>Anguillidae</taxon>
        <taxon>Anguilla</taxon>
    </lineage>
</organism>
<evidence type="ECO:0000313" key="1">
    <source>
        <dbReference type="EMBL" id="JAH60902.1"/>
    </source>
</evidence>
<dbReference type="AlphaFoldDB" id="A0A0E9U588"/>
<sequence length="24" mass="2777">MHIFDGLERQAKALLCFANKQSKK</sequence>
<name>A0A0E9U588_ANGAN</name>
<reference evidence="1" key="2">
    <citation type="journal article" date="2015" name="Fish Shellfish Immunol.">
        <title>Early steps in the European eel (Anguilla anguilla)-Vibrio vulnificus interaction in the gills: Role of the RtxA13 toxin.</title>
        <authorList>
            <person name="Callol A."/>
            <person name="Pajuelo D."/>
            <person name="Ebbesson L."/>
            <person name="Teles M."/>
            <person name="MacKenzie S."/>
            <person name="Amaro C."/>
        </authorList>
    </citation>
    <scope>NUCLEOTIDE SEQUENCE</scope>
</reference>
<dbReference type="EMBL" id="GBXM01047675">
    <property type="protein sequence ID" value="JAH60902.1"/>
    <property type="molecule type" value="Transcribed_RNA"/>
</dbReference>